<reference evidence="2" key="2">
    <citation type="submission" date="2020-06" db="EMBL/GenBank/DDBJ databases">
        <authorList>
            <person name="Sheffer M."/>
        </authorList>
    </citation>
    <scope>NUCLEOTIDE SEQUENCE</scope>
</reference>
<comment type="caution">
    <text evidence="2">The sequence shown here is derived from an EMBL/GenBank/DDBJ whole genome shotgun (WGS) entry which is preliminary data.</text>
</comment>
<reference evidence="2" key="1">
    <citation type="journal article" date="2020" name="bioRxiv">
        <title>Chromosome-level reference genome of the European wasp spider Argiope bruennichi: a resource for studies on range expansion and evolutionary adaptation.</title>
        <authorList>
            <person name="Sheffer M.M."/>
            <person name="Hoppe A."/>
            <person name="Krehenwinkel H."/>
            <person name="Uhl G."/>
            <person name="Kuss A.W."/>
            <person name="Jensen L."/>
            <person name="Jensen C."/>
            <person name="Gillespie R.G."/>
            <person name="Hoff K.J."/>
            <person name="Prost S."/>
        </authorList>
    </citation>
    <scope>NUCLEOTIDE SEQUENCE</scope>
</reference>
<dbReference type="EMBL" id="JABXBU010000012">
    <property type="protein sequence ID" value="KAF8789767.1"/>
    <property type="molecule type" value="Genomic_DNA"/>
</dbReference>
<feature type="coiled-coil region" evidence="1">
    <location>
        <begin position="91"/>
        <end position="122"/>
    </location>
</feature>
<proteinExistence type="predicted"/>
<dbReference type="AlphaFoldDB" id="A0A8T0FEM6"/>
<keyword evidence="1" id="KW-0175">Coiled coil</keyword>
<accession>A0A8T0FEM6</accession>
<keyword evidence="3" id="KW-1185">Reference proteome</keyword>
<evidence type="ECO:0000313" key="2">
    <source>
        <dbReference type="EMBL" id="KAF8789767.1"/>
    </source>
</evidence>
<sequence>MFRTFGGGWYCMLLKTGPEKFFVRSVAYLFVGKIKAYSKCLKIQKKKDLIIVAEAIGEVVPEKTNIVQLKQIIENSQAAKDDLEFVKDIIISNVEERQKIEAEQAREKERQFELEKLKLAHEESMRNVQATGISSSNGPPPENHAESIEQIIKSFRTLTMPIPTKSKNFNLFFYILERAFETKQVKTEYKAEVLLNLLGEKCRHVLLYANESEIKDYDEIKRISDDISLNKDKFVDVHLISDTCFEKSFSDVNSEWKNMSNESSTSTRTFVKKHDRTSCAFKKRACNQNRKKAIQYNPGDLVAIQRTQFGNGFQIEAQKDMLMKHSHKILCIDTTHGTNHFTEDLMQVMIANLSENR</sequence>
<name>A0A8T0FEM6_ARGBR</name>
<evidence type="ECO:0000256" key="1">
    <source>
        <dbReference type="SAM" id="Coils"/>
    </source>
</evidence>
<evidence type="ECO:0000313" key="3">
    <source>
        <dbReference type="Proteomes" id="UP000807504"/>
    </source>
</evidence>
<organism evidence="2 3">
    <name type="scientific">Argiope bruennichi</name>
    <name type="common">Wasp spider</name>
    <name type="synonym">Aranea bruennichi</name>
    <dbReference type="NCBI Taxonomy" id="94029"/>
    <lineage>
        <taxon>Eukaryota</taxon>
        <taxon>Metazoa</taxon>
        <taxon>Ecdysozoa</taxon>
        <taxon>Arthropoda</taxon>
        <taxon>Chelicerata</taxon>
        <taxon>Arachnida</taxon>
        <taxon>Araneae</taxon>
        <taxon>Araneomorphae</taxon>
        <taxon>Entelegynae</taxon>
        <taxon>Araneoidea</taxon>
        <taxon>Araneidae</taxon>
        <taxon>Argiope</taxon>
    </lineage>
</organism>
<dbReference type="Proteomes" id="UP000807504">
    <property type="component" value="Unassembled WGS sequence"/>
</dbReference>
<gene>
    <name evidence="2" type="ORF">HNY73_007680</name>
</gene>
<protein>
    <submittedName>
        <fullName evidence="2">Uncharacterized protein</fullName>
    </submittedName>
</protein>